<comment type="catalytic activity">
    <reaction evidence="10">
        <text>L-homoserine + NADP(+) = L-aspartate 4-semialdehyde + NADPH + H(+)</text>
        <dbReference type="Rhea" id="RHEA:15761"/>
        <dbReference type="ChEBI" id="CHEBI:15378"/>
        <dbReference type="ChEBI" id="CHEBI:57476"/>
        <dbReference type="ChEBI" id="CHEBI:57783"/>
        <dbReference type="ChEBI" id="CHEBI:58349"/>
        <dbReference type="ChEBI" id="CHEBI:537519"/>
        <dbReference type="EC" id="1.1.1.3"/>
    </reaction>
    <physiologicalReaction direction="right-to-left" evidence="10">
        <dbReference type="Rhea" id="RHEA:15763"/>
    </physiologicalReaction>
</comment>
<evidence type="ECO:0000256" key="6">
    <source>
        <dbReference type="ARBA" id="ARBA00022697"/>
    </source>
</evidence>
<comment type="caution">
    <text evidence="13">The sequence shown here is derived from an EMBL/GenBank/DDBJ whole genome shotgun (WGS) entry which is preliminary data.</text>
</comment>
<organism evidence="13 14">
    <name type="scientific">Flavobacterium seoulense</name>
    <dbReference type="NCBI Taxonomy" id="1492738"/>
    <lineage>
        <taxon>Bacteria</taxon>
        <taxon>Pseudomonadati</taxon>
        <taxon>Bacteroidota</taxon>
        <taxon>Flavobacteriia</taxon>
        <taxon>Flavobacteriales</taxon>
        <taxon>Flavobacteriaceae</taxon>
        <taxon>Flavobacterium</taxon>
    </lineage>
</organism>
<dbReference type="Proteomes" id="UP000027064">
    <property type="component" value="Unassembled WGS sequence"/>
</dbReference>
<dbReference type="PANTHER" id="PTHR43070">
    <property type="match status" value="1"/>
</dbReference>
<protein>
    <recommendedName>
        <fullName evidence="4">homoserine dehydrogenase</fullName>
        <ecNumber evidence="4">1.1.1.3</ecNumber>
    </recommendedName>
</protein>
<dbReference type="InterPro" id="IPR036291">
    <property type="entry name" value="NAD(P)-bd_dom_sf"/>
</dbReference>
<dbReference type="PANTHER" id="PTHR43070:SF5">
    <property type="entry name" value="HOMOSERINE DEHYDROGENASE"/>
    <property type="match status" value="1"/>
</dbReference>
<keyword evidence="7" id="KW-0521">NADP</keyword>
<proteinExistence type="predicted"/>
<dbReference type="AlphaFoldDB" id="A0A066WM20"/>
<dbReference type="InterPro" id="IPR001342">
    <property type="entry name" value="HDH_cat"/>
</dbReference>
<dbReference type="EMBL" id="JNCA01000017">
    <property type="protein sequence ID" value="KDN54861.1"/>
    <property type="molecule type" value="Genomic_DNA"/>
</dbReference>
<evidence type="ECO:0000256" key="4">
    <source>
        <dbReference type="ARBA" id="ARBA00013213"/>
    </source>
</evidence>
<dbReference type="Gene3D" id="3.40.50.720">
    <property type="entry name" value="NAD(P)-binding Rossmann-like Domain"/>
    <property type="match status" value="1"/>
</dbReference>
<dbReference type="eggNOG" id="COG0460">
    <property type="taxonomic scope" value="Bacteria"/>
</dbReference>
<dbReference type="STRING" id="1492738.FEM21_18660"/>
<dbReference type="InterPro" id="IPR005106">
    <property type="entry name" value="Asp/hSer_DH_NAD-bd"/>
</dbReference>
<dbReference type="OrthoDB" id="9799110at2"/>
<dbReference type="GO" id="GO:0009088">
    <property type="term" value="P:threonine biosynthetic process"/>
    <property type="evidence" value="ECO:0007669"/>
    <property type="project" value="UniProtKB-UniPathway"/>
</dbReference>
<dbReference type="GO" id="GO:0009090">
    <property type="term" value="P:homoserine biosynthetic process"/>
    <property type="evidence" value="ECO:0007669"/>
    <property type="project" value="TreeGrafter"/>
</dbReference>
<evidence type="ECO:0000256" key="7">
    <source>
        <dbReference type="ARBA" id="ARBA00022857"/>
    </source>
</evidence>
<evidence type="ECO:0000313" key="14">
    <source>
        <dbReference type="Proteomes" id="UP000027064"/>
    </source>
</evidence>
<evidence type="ECO:0000256" key="5">
    <source>
        <dbReference type="ARBA" id="ARBA00022605"/>
    </source>
</evidence>
<evidence type="ECO:0000259" key="11">
    <source>
        <dbReference type="Pfam" id="PF00742"/>
    </source>
</evidence>
<reference evidence="13 14" key="1">
    <citation type="submission" date="2014-05" db="EMBL/GenBank/DDBJ databases">
        <title>Genome Sequence of Flavobacterium sp. EM1321.</title>
        <authorList>
            <person name="Shin S.-K."/>
            <person name="Yi H."/>
        </authorList>
    </citation>
    <scope>NUCLEOTIDE SEQUENCE [LARGE SCALE GENOMIC DNA]</scope>
    <source>
        <strain evidence="13 14">EM1321</strain>
    </source>
</reference>
<evidence type="ECO:0000256" key="1">
    <source>
        <dbReference type="ARBA" id="ARBA00001920"/>
    </source>
</evidence>
<dbReference type="RefSeq" id="WP_035659795.1">
    <property type="nucleotide sequence ID" value="NZ_JNCA01000017.1"/>
</dbReference>
<evidence type="ECO:0000256" key="9">
    <source>
        <dbReference type="ARBA" id="ARBA00023167"/>
    </source>
</evidence>
<dbReference type="SUPFAM" id="SSF51735">
    <property type="entry name" value="NAD(P)-binding Rossmann-fold domains"/>
    <property type="match status" value="1"/>
</dbReference>
<keyword evidence="5" id="KW-0028">Amino-acid biosynthesis</keyword>
<dbReference type="Pfam" id="PF00742">
    <property type="entry name" value="Homoserine_dh"/>
    <property type="match status" value="1"/>
</dbReference>
<keyword evidence="13" id="KW-0808">Transferase</keyword>
<feature type="domain" description="Homoserine dehydrogenase catalytic" evidence="11">
    <location>
        <begin position="155"/>
        <end position="352"/>
    </location>
</feature>
<dbReference type="SUPFAM" id="SSF55347">
    <property type="entry name" value="Glyceraldehyde-3-phosphate dehydrogenase-like, C-terminal domain"/>
    <property type="match status" value="1"/>
</dbReference>
<dbReference type="GO" id="GO:0009086">
    <property type="term" value="P:methionine biosynthetic process"/>
    <property type="evidence" value="ECO:0007669"/>
    <property type="project" value="UniProtKB-KW"/>
</dbReference>
<dbReference type="Pfam" id="PF03447">
    <property type="entry name" value="NAD_binding_3"/>
    <property type="match status" value="1"/>
</dbReference>
<dbReference type="UniPathway" id="UPA00050">
    <property type="reaction ID" value="UER00063"/>
</dbReference>
<dbReference type="GO" id="GO:0050661">
    <property type="term" value="F:NADP binding"/>
    <property type="evidence" value="ECO:0007669"/>
    <property type="project" value="InterPro"/>
</dbReference>
<dbReference type="UniPathway" id="UPA00051">
    <property type="reaction ID" value="UER00465"/>
</dbReference>
<accession>A0A066WM20</accession>
<dbReference type="EC" id="1.1.1.3" evidence="4"/>
<feature type="domain" description="Aspartate/homoserine dehydrogenase NAD-binding" evidence="12">
    <location>
        <begin position="15"/>
        <end position="146"/>
    </location>
</feature>
<evidence type="ECO:0000313" key="13">
    <source>
        <dbReference type="EMBL" id="KDN54861.1"/>
    </source>
</evidence>
<keyword evidence="9" id="KW-0486">Methionine biosynthesis</keyword>
<dbReference type="InterPro" id="IPR011147">
    <property type="entry name" value="Bifunc_Aspkin/hSer_DH"/>
</dbReference>
<evidence type="ECO:0000256" key="8">
    <source>
        <dbReference type="ARBA" id="ARBA00023002"/>
    </source>
</evidence>
<evidence type="ECO:0000256" key="2">
    <source>
        <dbReference type="ARBA" id="ARBA00005056"/>
    </source>
</evidence>
<dbReference type="PATRIC" id="fig|1492738.3.peg.1855"/>
<keyword evidence="14" id="KW-1185">Reference proteome</keyword>
<keyword evidence="13" id="KW-0418">Kinase</keyword>
<dbReference type="Gene3D" id="3.30.360.10">
    <property type="entry name" value="Dihydrodipicolinate Reductase, domain 2"/>
    <property type="match status" value="1"/>
</dbReference>
<keyword evidence="6" id="KW-0791">Threonine biosynthesis</keyword>
<evidence type="ECO:0000256" key="10">
    <source>
        <dbReference type="ARBA" id="ARBA00048841"/>
    </source>
</evidence>
<dbReference type="GO" id="GO:0004412">
    <property type="term" value="F:homoserine dehydrogenase activity"/>
    <property type="evidence" value="ECO:0007669"/>
    <property type="project" value="UniProtKB-EC"/>
</dbReference>
<keyword evidence="8 13" id="KW-0560">Oxidoreductase</keyword>
<comment type="pathway">
    <text evidence="2">Amino-acid biosynthesis; L-threonine biosynthesis; L-threonine from L-aspartate: step 3/5.</text>
</comment>
<comment type="pathway">
    <text evidence="3">Amino-acid biosynthesis; L-methionine biosynthesis via de novo pathway; L-homoserine from L-aspartate: step 3/3.</text>
</comment>
<comment type="cofactor">
    <cofactor evidence="1">
        <name>a metal cation</name>
        <dbReference type="ChEBI" id="CHEBI:25213"/>
    </cofactor>
</comment>
<gene>
    <name evidence="13" type="ORF">FEM21_18660</name>
</gene>
<dbReference type="GO" id="GO:0016301">
    <property type="term" value="F:kinase activity"/>
    <property type="evidence" value="ECO:0007669"/>
    <property type="project" value="UniProtKB-KW"/>
</dbReference>
<sequence>MSVYRINIVLFGIRTIGSALIREVIKNQQSLLDHHNIDLRFPIIANSNLAFFEKEDQKNNWEADVNQLTIPYTMSYIIDRAKEKGHENLIAIDATRGPEFAKSYISLIQNGFDIVSVNNIVNSLHHDYYTEVRRNLKKYNTEFLYESHISPGLAVVDTIKDLQASGDIVTKVRTVTSNSLSYIFSRFGNEAVPFSKILEDAEKLGYTHNDSREDLSGIDVARKLLIIARELDQKVELKDIKVQSLLTESISKSTSKVIYNSQKKILDRFFKIAKQNQKEKHVLRYIGEIDLEHNTFEVKLVSVPIDSNFGQLKAGEHLIELYTLNTGTTPIRIQGAAFGKQNTAKSILNDILKIAERKRTAVYS</sequence>
<evidence type="ECO:0000259" key="12">
    <source>
        <dbReference type="Pfam" id="PF03447"/>
    </source>
</evidence>
<name>A0A066WM20_9FLAO</name>
<evidence type="ECO:0000256" key="3">
    <source>
        <dbReference type="ARBA" id="ARBA00005062"/>
    </source>
</evidence>